<dbReference type="AlphaFoldDB" id="A0A5B8VQB5"/>
<dbReference type="InterPro" id="IPR011440">
    <property type="entry name" value="DUF1543"/>
</dbReference>
<dbReference type="Pfam" id="PF07566">
    <property type="entry name" value="DUF1543"/>
    <property type="match status" value="1"/>
</dbReference>
<dbReference type="EMBL" id="CP042434">
    <property type="protein sequence ID" value="QEC72785.1"/>
    <property type="molecule type" value="Genomic_DNA"/>
</dbReference>
<sequence length="204" mass="23192">MNPPMNQPALYMCLIGCKPAGRHIEQHDIFFGIAATATELISQMQAFWPDGGRLHLDAWRRVSRVGGVEVLVQQKRAEGLNAQKWKESSKESDRKLYFINLGGYQEGKFEEYHHKLITLQPGKAAAIKAAKQEGFFIQAAGSHVDDQYGVDIDDLYSVEDILPEALKAEYYLIFKDIPEPQALNNQEDTWQIGYTKLSQLEKMF</sequence>
<proteinExistence type="predicted"/>
<evidence type="ECO:0000313" key="2">
    <source>
        <dbReference type="EMBL" id="QEC72785.1"/>
    </source>
</evidence>
<name>A0A5B8VQB5_9BACT</name>
<dbReference type="RefSeq" id="WP_146783877.1">
    <property type="nucleotide sequence ID" value="NZ_CP042434.1"/>
</dbReference>
<evidence type="ECO:0000259" key="1">
    <source>
        <dbReference type="Pfam" id="PF07566"/>
    </source>
</evidence>
<accession>A0A5B8VQB5</accession>
<dbReference type="OrthoDB" id="850243at2"/>
<evidence type="ECO:0000313" key="3">
    <source>
        <dbReference type="Proteomes" id="UP000321291"/>
    </source>
</evidence>
<protein>
    <submittedName>
        <fullName evidence="2">DUF1543 domain-containing protein</fullName>
    </submittedName>
</protein>
<keyword evidence="3" id="KW-1185">Reference proteome</keyword>
<reference evidence="2 3" key="1">
    <citation type="journal article" date="2017" name="Int. J. Syst. Evol. Microbiol.">
        <title>Arachidicoccus ginsenosidivorans sp. nov., with ginsenoside-converting activity isolated from ginseng cultivating soil.</title>
        <authorList>
            <person name="Siddiqi M.Z."/>
            <person name="Aslam Z."/>
            <person name="Im W.T."/>
        </authorList>
    </citation>
    <scope>NUCLEOTIDE SEQUENCE [LARGE SCALE GENOMIC DNA]</scope>
    <source>
        <strain evidence="2 3">Gsoil 809</strain>
    </source>
</reference>
<organism evidence="2 3">
    <name type="scientific">Arachidicoccus ginsenosidivorans</name>
    <dbReference type="NCBI Taxonomy" id="496057"/>
    <lineage>
        <taxon>Bacteria</taxon>
        <taxon>Pseudomonadati</taxon>
        <taxon>Bacteroidota</taxon>
        <taxon>Chitinophagia</taxon>
        <taxon>Chitinophagales</taxon>
        <taxon>Chitinophagaceae</taxon>
        <taxon>Arachidicoccus</taxon>
    </lineage>
</organism>
<dbReference type="Gene3D" id="3.10.20.10">
    <property type="match status" value="2"/>
</dbReference>
<gene>
    <name evidence="2" type="ORF">FSB73_14975</name>
</gene>
<dbReference type="KEGG" id="agi:FSB73_14975"/>
<dbReference type="Proteomes" id="UP000321291">
    <property type="component" value="Chromosome"/>
</dbReference>
<feature type="domain" description="DUF1543" evidence="1">
    <location>
        <begin position="22"/>
        <end position="71"/>
    </location>
</feature>